<gene>
    <name evidence="2" type="ORF">H7C18_10310</name>
</gene>
<dbReference type="RefSeq" id="WP_185128966.1">
    <property type="nucleotide sequence ID" value="NZ_JACJVO010000010.1"/>
</dbReference>
<proteinExistence type="predicted"/>
<name>A0A7X0SJT8_9BACL</name>
<keyword evidence="3" id="KW-1185">Reference proteome</keyword>
<keyword evidence="1" id="KW-0732">Signal</keyword>
<dbReference type="InterPro" id="IPR017853">
    <property type="entry name" value="GH"/>
</dbReference>
<dbReference type="EMBL" id="JACJVO010000010">
    <property type="protein sequence ID" value="MBB6731300.1"/>
    <property type="molecule type" value="Genomic_DNA"/>
</dbReference>
<dbReference type="SUPFAM" id="SSF51445">
    <property type="entry name" value="(Trans)glycosidases"/>
    <property type="match status" value="1"/>
</dbReference>
<feature type="signal peptide" evidence="1">
    <location>
        <begin position="1"/>
        <end position="27"/>
    </location>
</feature>
<sequence>MRSGNKRLARWVGKLLLALAIVLPVVSTERDHANAAGELLKTGNYYYGLTPNAGQSPDYGATGLVSSANGVLMDGLTTTYAGWMGSATAPGSVQVVIDLLKDYPLDSIGLVLNAPNVYWGFKEVAVKYRSEETPDYYYIAGKYAKTGTDLKTSVTFPLGNQEARYIVIDLKRTQPYQHIPLTEVQIYEGTGDEGTESAPATVEQMQAELKKDALMADKYGQWIYEDWDGKVASDEQLRQEYADEAAALEKTKRDRSLYDQYGGIKSGGQYKNTGFFRLQQIDGKWWFLTPDGYKFILKGVDAASIWEWGYGTPLKKADGTPRGVFEELPDPNQYAQAYANDANGERVSFVVANVMKKYGDDFEAKWEDLTKKRLIDWGFNAFSKWSKPNHLPYFPYVDVLTDPASLKRIQWTYDVFDPNAPAIIEDALKERLKALRSDRWLIGYTYDNEAGWSADIVKIVLTYGSDSAAKDAFVDQIAAKYDNDIAAVNTLLGTNADSFDALKDTPIDIAKVPAADVSAYIRLASQTYYSTIKGIIKKYDPNHLFLGSAIVPTWRTSLDWDAAAMDYVDAFSVDNYTNDPNWIARYAVYNKPLLNLEYTFSTSAHGYSAVNAATNVSGVEERGQAFKQFVEGEVSSPFFVGSGWFSYYDQAVTGRRDNENYNLGLVNQQDQPYTDMVQIMKSVNAGLEAVHSS</sequence>
<protein>
    <submittedName>
        <fullName evidence="2">Uncharacterized protein</fullName>
    </submittedName>
</protein>
<evidence type="ECO:0000313" key="3">
    <source>
        <dbReference type="Proteomes" id="UP000564644"/>
    </source>
</evidence>
<dbReference type="Proteomes" id="UP000564644">
    <property type="component" value="Unassembled WGS sequence"/>
</dbReference>
<organism evidence="2 3">
    <name type="scientific">Cohnella zeiphila</name>
    <dbReference type="NCBI Taxonomy" id="2761120"/>
    <lineage>
        <taxon>Bacteria</taxon>
        <taxon>Bacillati</taxon>
        <taxon>Bacillota</taxon>
        <taxon>Bacilli</taxon>
        <taxon>Bacillales</taxon>
        <taxon>Paenibacillaceae</taxon>
        <taxon>Cohnella</taxon>
    </lineage>
</organism>
<feature type="chain" id="PRO_5038372097" evidence="1">
    <location>
        <begin position="28"/>
        <end position="693"/>
    </location>
</feature>
<evidence type="ECO:0000256" key="1">
    <source>
        <dbReference type="SAM" id="SignalP"/>
    </source>
</evidence>
<dbReference type="AlphaFoldDB" id="A0A7X0SJT8"/>
<accession>A0A7X0SJT8</accession>
<evidence type="ECO:0000313" key="2">
    <source>
        <dbReference type="EMBL" id="MBB6731300.1"/>
    </source>
</evidence>
<comment type="caution">
    <text evidence="2">The sequence shown here is derived from an EMBL/GenBank/DDBJ whole genome shotgun (WGS) entry which is preliminary data.</text>
</comment>
<dbReference type="Gene3D" id="3.20.20.80">
    <property type="entry name" value="Glycosidases"/>
    <property type="match status" value="1"/>
</dbReference>
<reference evidence="2 3" key="1">
    <citation type="submission" date="2020-08" db="EMBL/GenBank/DDBJ databases">
        <title>Cohnella phylogeny.</title>
        <authorList>
            <person name="Dunlap C."/>
        </authorList>
    </citation>
    <scope>NUCLEOTIDE SEQUENCE [LARGE SCALE GENOMIC DNA]</scope>
    <source>
        <strain evidence="2 3">CBP 2801</strain>
    </source>
</reference>